<dbReference type="PANTHER" id="PTHR23404">
    <property type="entry name" value="MOLYBDOPTERIN SYNTHASE RELATED"/>
    <property type="match status" value="1"/>
</dbReference>
<evidence type="ECO:0000256" key="3">
    <source>
        <dbReference type="ARBA" id="ARBA00011950"/>
    </source>
</evidence>
<evidence type="ECO:0000313" key="15">
    <source>
        <dbReference type="EMBL" id="SAC17241.1"/>
    </source>
</evidence>
<dbReference type="NCBIfam" id="NF007959">
    <property type="entry name" value="PRK10678.1"/>
    <property type="match status" value="1"/>
</dbReference>
<dbReference type="GO" id="GO:0030366">
    <property type="term" value="F:molybdopterin synthase activity"/>
    <property type="evidence" value="ECO:0007669"/>
    <property type="project" value="UniProtKB-EC"/>
</dbReference>
<dbReference type="Proteomes" id="UP000077278">
    <property type="component" value="Unassembled WGS sequence"/>
</dbReference>
<keyword evidence="16" id="KW-1185">Reference proteome</keyword>
<organism evidence="15 17">
    <name type="scientific">Enterobacter roggenkampii</name>
    <dbReference type="NCBI Taxonomy" id="1812935"/>
    <lineage>
        <taxon>Bacteria</taxon>
        <taxon>Pseudomonadati</taxon>
        <taxon>Pseudomonadota</taxon>
        <taxon>Gammaproteobacteria</taxon>
        <taxon>Enterobacterales</taxon>
        <taxon>Enterobacteriaceae</taxon>
        <taxon>Enterobacter</taxon>
        <taxon>Enterobacter cloacae complex</taxon>
    </lineage>
</organism>
<evidence type="ECO:0000256" key="4">
    <source>
        <dbReference type="ARBA" id="ARBA00013858"/>
    </source>
</evidence>
<dbReference type="EC" id="2.8.1.12" evidence="3"/>
<evidence type="ECO:0000256" key="12">
    <source>
        <dbReference type="ARBA" id="ARBA00049878"/>
    </source>
</evidence>
<protein>
    <recommendedName>
        <fullName evidence="4">Molybdopterin synthase catalytic subunit</fullName>
        <ecNumber evidence="3">2.8.1.12</ecNumber>
    </recommendedName>
    <alternativeName>
        <fullName evidence="10">MPT synthase subunit 2</fullName>
    </alternativeName>
    <alternativeName>
        <fullName evidence="8">Molybdenum cofactor biosynthesis protein E</fullName>
    </alternativeName>
    <alternativeName>
        <fullName evidence="9">Molybdopterin-converting factor large subunit</fullName>
    </alternativeName>
    <alternativeName>
        <fullName evidence="11">Molybdopterin-converting factor subunit 2</fullName>
    </alternativeName>
</protein>
<dbReference type="EMBL" id="FKDD01000007">
    <property type="protein sequence ID" value="SAC17241.1"/>
    <property type="molecule type" value="Genomic_DNA"/>
</dbReference>
<proteinExistence type="inferred from homology"/>
<evidence type="ECO:0000313" key="14">
    <source>
        <dbReference type="EMBL" id="SAA13651.1"/>
    </source>
</evidence>
<dbReference type="InterPro" id="IPR036563">
    <property type="entry name" value="MoaE_sf"/>
</dbReference>
<comment type="catalytic activity">
    <reaction evidence="12">
        <text>2 [molybdopterin-synthase sulfur-carrier protein]-C-terminal-Gly-aminoethanethioate + cyclic pyranopterin phosphate + H2O = molybdopterin + 2 [molybdopterin-synthase sulfur-carrier protein]-C-terminal Gly-Gly + 2 H(+)</text>
        <dbReference type="Rhea" id="RHEA:26333"/>
        <dbReference type="Rhea" id="RHEA-COMP:12202"/>
        <dbReference type="Rhea" id="RHEA-COMP:19907"/>
        <dbReference type="ChEBI" id="CHEBI:15377"/>
        <dbReference type="ChEBI" id="CHEBI:15378"/>
        <dbReference type="ChEBI" id="CHEBI:58698"/>
        <dbReference type="ChEBI" id="CHEBI:59648"/>
        <dbReference type="ChEBI" id="CHEBI:90778"/>
        <dbReference type="ChEBI" id="CHEBI:232372"/>
        <dbReference type="EC" id="2.8.1.12"/>
    </reaction>
</comment>
<evidence type="ECO:0000256" key="11">
    <source>
        <dbReference type="ARBA" id="ARBA00032474"/>
    </source>
</evidence>
<accession>A0ABD7KH37</accession>
<dbReference type="Pfam" id="PF02391">
    <property type="entry name" value="MoaE"/>
    <property type="match status" value="1"/>
</dbReference>
<evidence type="ECO:0000256" key="10">
    <source>
        <dbReference type="ARBA" id="ARBA00030781"/>
    </source>
</evidence>
<evidence type="ECO:0000256" key="2">
    <source>
        <dbReference type="ARBA" id="ARBA00005426"/>
    </source>
</evidence>
<dbReference type="AlphaFoldDB" id="A0ABD7KH37"/>
<dbReference type="InterPro" id="IPR003448">
    <property type="entry name" value="Mopterin_biosynth_MoaE"/>
</dbReference>
<dbReference type="GO" id="GO:0006777">
    <property type="term" value="P:Mo-molybdopterin cofactor biosynthetic process"/>
    <property type="evidence" value="ECO:0007669"/>
    <property type="project" value="UniProtKB-KW"/>
</dbReference>
<evidence type="ECO:0000256" key="8">
    <source>
        <dbReference type="ARBA" id="ARBA00029745"/>
    </source>
</evidence>
<evidence type="ECO:0000313" key="16">
    <source>
        <dbReference type="Proteomes" id="UP000077063"/>
    </source>
</evidence>
<feature type="region of interest" description="Disordered" evidence="13">
    <location>
        <begin position="143"/>
        <end position="163"/>
    </location>
</feature>
<keyword evidence="5 15" id="KW-0808">Transferase</keyword>
<dbReference type="Gene3D" id="3.90.1170.40">
    <property type="entry name" value="Molybdopterin biosynthesis MoaE subunit"/>
    <property type="match status" value="1"/>
</dbReference>
<gene>
    <name evidence="15" type="primary">moaE</name>
    <name evidence="15" type="ORF">SAMEA2273136_02012</name>
    <name evidence="14" type="ORF">SAMEA2273443_00934</name>
</gene>
<dbReference type="FunFam" id="3.90.1170.40:FF:000001">
    <property type="entry name" value="Molybdopterin synthase catalytic subunit MoaE"/>
    <property type="match status" value="1"/>
</dbReference>
<evidence type="ECO:0000256" key="7">
    <source>
        <dbReference type="ARBA" id="ARBA00026066"/>
    </source>
</evidence>
<name>A0ABD7KH37_9ENTR</name>
<dbReference type="SUPFAM" id="SSF54690">
    <property type="entry name" value="Molybdopterin synthase subunit MoaE"/>
    <property type="match status" value="1"/>
</dbReference>
<evidence type="ECO:0000256" key="13">
    <source>
        <dbReference type="SAM" id="MobiDB-lite"/>
    </source>
</evidence>
<dbReference type="EMBL" id="FKDK01000003">
    <property type="protein sequence ID" value="SAA13651.1"/>
    <property type="molecule type" value="Genomic_DNA"/>
</dbReference>
<evidence type="ECO:0000256" key="6">
    <source>
        <dbReference type="ARBA" id="ARBA00023150"/>
    </source>
</evidence>
<comment type="caution">
    <text evidence="15">The sequence shown here is derived from an EMBL/GenBank/DDBJ whole genome shotgun (WGS) entry which is preliminary data.</text>
</comment>
<evidence type="ECO:0000313" key="17">
    <source>
        <dbReference type="Proteomes" id="UP000077278"/>
    </source>
</evidence>
<comment type="pathway">
    <text evidence="1">Cofactor biosynthesis; molybdopterin biosynthesis.</text>
</comment>
<reference evidence="16 17" key="1">
    <citation type="submission" date="2016-03" db="EMBL/GenBank/DDBJ databases">
        <authorList>
            <consortium name="Pathogen Informatics"/>
        </authorList>
    </citation>
    <scope>NUCLEOTIDE SEQUENCE [LARGE SCALE GENOMIC DNA]</scope>
    <source>
        <strain evidence="14">E2161</strain>
        <strain evidence="16">e2161</strain>
        <strain evidence="15">E264</strain>
        <strain evidence="17">e264</strain>
    </source>
</reference>
<sequence>MKWPSSRRSQGANMSETRILVGPERFNVGTEYSWLAERDEDGAVVTFTGKVRNHNLGDSVKALTLEHYPGMTEKSLAEIVDEARGRWPLGRVTVIHRIGEMWPGEEIVFVGVTSAHRGSAFAAGEFIMDYLKTKAPFWKREATPEGDRWVESRDSDKQAASRW</sequence>
<dbReference type="Proteomes" id="UP000077063">
    <property type="component" value="Unassembled WGS sequence"/>
</dbReference>
<evidence type="ECO:0000256" key="1">
    <source>
        <dbReference type="ARBA" id="ARBA00005046"/>
    </source>
</evidence>
<comment type="subunit">
    <text evidence="7">Heterotetramer of 2 MoaD subunits and 2 MoaE subunits. Also stable as homodimer. The enzyme changes between these two forms during catalysis.</text>
</comment>
<comment type="similarity">
    <text evidence="2">Belongs to the MoaE family.</text>
</comment>
<evidence type="ECO:0000256" key="5">
    <source>
        <dbReference type="ARBA" id="ARBA00022679"/>
    </source>
</evidence>
<dbReference type="CDD" id="cd00756">
    <property type="entry name" value="MoaE"/>
    <property type="match status" value="1"/>
</dbReference>
<evidence type="ECO:0000256" key="9">
    <source>
        <dbReference type="ARBA" id="ARBA00030407"/>
    </source>
</evidence>
<keyword evidence="6" id="KW-0501">Molybdenum cofactor biosynthesis</keyword>